<reference evidence="2" key="1">
    <citation type="journal article" date="2012" name="Nature">
        <title>The oyster genome reveals stress adaptation and complexity of shell formation.</title>
        <authorList>
            <person name="Zhang G."/>
            <person name="Fang X."/>
            <person name="Guo X."/>
            <person name="Li L."/>
            <person name="Luo R."/>
            <person name="Xu F."/>
            <person name="Yang P."/>
            <person name="Zhang L."/>
            <person name="Wang X."/>
            <person name="Qi H."/>
            <person name="Xiong Z."/>
            <person name="Que H."/>
            <person name="Xie Y."/>
            <person name="Holland P.W."/>
            <person name="Paps J."/>
            <person name="Zhu Y."/>
            <person name="Wu F."/>
            <person name="Chen Y."/>
            <person name="Wang J."/>
            <person name="Peng C."/>
            <person name="Meng J."/>
            <person name="Yang L."/>
            <person name="Liu J."/>
            <person name="Wen B."/>
            <person name="Zhang N."/>
            <person name="Huang Z."/>
            <person name="Zhu Q."/>
            <person name="Feng Y."/>
            <person name="Mount A."/>
            <person name="Hedgecock D."/>
            <person name="Xu Z."/>
            <person name="Liu Y."/>
            <person name="Domazet-Loso T."/>
            <person name="Du Y."/>
            <person name="Sun X."/>
            <person name="Zhang S."/>
            <person name="Liu B."/>
            <person name="Cheng P."/>
            <person name="Jiang X."/>
            <person name="Li J."/>
            <person name="Fan D."/>
            <person name="Wang W."/>
            <person name="Fu W."/>
            <person name="Wang T."/>
            <person name="Wang B."/>
            <person name="Zhang J."/>
            <person name="Peng Z."/>
            <person name="Li Y."/>
            <person name="Li N."/>
            <person name="Wang J."/>
            <person name="Chen M."/>
            <person name="He Y."/>
            <person name="Tan F."/>
            <person name="Song X."/>
            <person name="Zheng Q."/>
            <person name="Huang R."/>
            <person name="Yang H."/>
            <person name="Du X."/>
            <person name="Chen L."/>
            <person name="Yang M."/>
            <person name="Gaffney P.M."/>
            <person name="Wang S."/>
            <person name="Luo L."/>
            <person name="She Z."/>
            <person name="Ming Y."/>
            <person name="Huang W."/>
            <person name="Zhang S."/>
            <person name="Huang B."/>
            <person name="Zhang Y."/>
            <person name="Qu T."/>
            <person name="Ni P."/>
            <person name="Miao G."/>
            <person name="Wang J."/>
            <person name="Wang Q."/>
            <person name="Steinberg C.E."/>
            <person name="Wang H."/>
            <person name="Li N."/>
            <person name="Qian L."/>
            <person name="Zhang G."/>
            <person name="Li Y."/>
            <person name="Yang H."/>
            <person name="Liu X."/>
            <person name="Wang J."/>
            <person name="Yin Y."/>
            <person name="Wang J."/>
        </authorList>
    </citation>
    <scope>NUCLEOTIDE SEQUENCE [LARGE SCALE GENOMIC DNA]</scope>
    <source>
        <strain evidence="2">05x7-T-G4-1.051#20</strain>
    </source>
</reference>
<dbReference type="GO" id="GO:0005615">
    <property type="term" value="C:extracellular space"/>
    <property type="evidence" value="ECO:0007669"/>
    <property type="project" value="TreeGrafter"/>
</dbReference>
<feature type="region of interest" description="Disordered" evidence="1">
    <location>
        <begin position="1"/>
        <end position="22"/>
    </location>
</feature>
<organism evidence="2">
    <name type="scientific">Magallana gigas</name>
    <name type="common">Pacific oyster</name>
    <name type="synonym">Crassostrea gigas</name>
    <dbReference type="NCBI Taxonomy" id="29159"/>
    <lineage>
        <taxon>Eukaryota</taxon>
        <taxon>Metazoa</taxon>
        <taxon>Spiralia</taxon>
        <taxon>Lophotrochozoa</taxon>
        <taxon>Mollusca</taxon>
        <taxon>Bivalvia</taxon>
        <taxon>Autobranchia</taxon>
        <taxon>Pteriomorphia</taxon>
        <taxon>Ostreida</taxon>
        <taxon>Ostreoidea</taxon>
        <taxon>Ostreidae</taxon>
        <taxon>Magallana</taxon>
    </lineage>
</organism>
<dbReference type="HOGENOM" id="CLU_038628_6_2_1"/>
<evidence type="ECO:0000256" key="1">
    <source>
        <dbReference type="SAM" id="MobiDB-lite"/>
    </source>
</evidence>
<dbReference type="Gene3D" id="3.90.215.10">
    <property type="entry name" value="Gamma Fibrinogen, chain A, domain 1"/>
    <property type="match status" value="1"/>
</dbReference>
<dbReference type="InParanoid" id="K1R7J3"/>
<dbReference type="NCBIfam" id="NF040941">
    <property type="entry name" value="GGGWT_bact"/>
    <property type="match status" value="1"/>
</dbReference>
<name>K1R7J3_MAGGI</name>
<dbReference type="CDD" id="cd00087">
    <property type="entry name" value="FReD"/>
    <property type="match status" value="1"/>
</dbReference>
<gene>
    <name evidence="2" type="ORF">CGI_10003063</name>
</gene>
<feature type="compositionally biased region" description="Polar residues" evidence="1">
    <location>
        <begin position="1"/>
        <end position="10"/>
    </location>
</feature>
<dbReference type="InterPro" id="IPR014716">
    <property type="entry name" value="Fibrinogen_a/b/g_C_1"/>
</dbReference>
<sequence length="259" mass="29874">MIETKTTNLSRKVEKNSDHITTTQTEQRLLKQEMESLNSKADTLVNKSITNCADILDFYPDTREKDGVYNIIDSKTVYCDMTTDNGGWTVIQRRVNGSVDFYRNWTEYKNGFGFGDHEYWIGNDMLHKLTSLKTQELRADMERFNGEKAYAVYSRFSVGDETSKYKLEVQGYSGNAGDSLDYSNNMMFSTLDQDNDGYSSSNCATALRSAGWFYRCYWANPNGEYTDSEKTGPGYISWYDWKHSHISLKSIQLMIRPRP</sequence>
<accession>K1R7J3</accession>
<dbReference type="PROSITE" id="PS51406">
    <property type="entry name" value="FIBRINOGEN_C_2"/>
    <property type="match status" value="1"/>
</dbReference>
<dbReference type="InterPro" id="IPR002181">
    <property type="entry name" value="Fibrinogen_a/b/g_C_dom"/>
</dbReference>
<protein>
    <submittedName>
        <fullName evidence="2">Tenascin</fullName>
    </submittedName>
</protein>
<dbReference type="AlphaFoldDB" id="K1R7J3"/>
<dbReference type="SMART" id="SM00186">
    <property type="entry name" value="FBG"/>
    <property type="match status" value="1"/>
</dbReference>
<dbReference type="FunCoup" id="K1R7J3">
    <property type="interactions" value="45"/>
</dbReference>
<proteinExistence type="predicted"/>
<dbReference type="InterPro" id="IPR050373">
    <property type="entry name" value="Fibrinogen_C-term_domain"/>
</dbReference>
<dbReference type="PANTHER" id="PTHR19143:SF327">
    <property type="entry name" value="FI21813P1-RELATED"/>
    <property type="match status" value="1"/>
</dbReference>
<dbReference type="SUPFAM" id="SSF56496">
    <property type="entry name" value="Fibrinogen C-terminal domain-like"/>
    <property type="match status" value="1"/>
</dbReference>
<dbReference type="InterPro" id="IPR036056">
    <property type="entry name" value="Fibrinogen-like_C"/>
</dbReference>
<dbReference type="PANTHER" id="PTHR19143">
    <property type="entry name" value="FIBRINOGEN/TENASCIN/ANGIOPOEITIN"/>
    <property type="match status" value="1"/>
</dbReference>
<evidence type="ECO:0000313" key="2">
    <source>
        <dbReference type="EMBL" id="EKC39549.1"/>
    </source>
</evidence>
<dbReference type="Pfam" id="PF00147">
    <property type="entry name" value="Fibrinogen_C"/>
    <property type="match status" value="1"/>
</dbReference>
<dbReference type="EMBL" id="JH817286">
    <property type="protein sequence ID" value="EKC39549.1"/>
    <property type="molecule type" value="Genomic_DNA"/>
</dbReference>